<dbReference type="Proteomes" id="UP000555546">
    <property type="component" value="Unassembled WGS sequence"/>
</dbReference>
<protein>
    <submittedName>
        <fullName evidence="1">Uncharacterized protein</fullName>
    </submittedName>
</protein>
<name>A0A7W9EMU1_9HYPH</name>
<evidence type="ECO:0000313" key="2">
    <source>
        <dbReference type="Proteomes" id="UP000555546"/>
    </source>
</evidence>
<keyword evidence="2" id="KW-1185">Reference proteome</keyword>
<sequence>MIAIVCLISMPYLKVDFAPGAPAMLHLEADPVGILHLWQIWTLQGISPSAAENLTFLP</sequence>
<dbReference type="EMBL" id="JACIJG010000017">
    <property type="protein sequence ID" value="MBB5703767.1"/>
    <property type="molecule type" value="Genomic_DNA"/>
</dbReference>
<comment type="caution">
    <text evidence="1">The sequence shown here is derived from an EMBL/GenBank/DDBJ whole genome shotgun (WGS) entry which is preliminary data.</text>
</comment>
<evidence type="ECO:0000313" key="1">
    <source>
        <dbReference type="EMBL" id="MBB5703767.1"/>
    </source>
</evidence>
<accession>A0A7W9EMU1</accession>
<dbReference type="AlphaFoldDB" id="A0A7W9EMU1"/>
<dbReference type="RefSeq" id="WP_183656029.1">
    <property type="nucleotide sequence ID" value="NZ_JACIJG010000017.1"/>
</dbReference>
<proteinExistence type="predicted"/>
<organism evidence="1 2">
    <name type="scientific">Brucella daejeonensis</name>
    <dbReference type="NCBI Taxonomy" id="659015"/>
    <lineage>
        <taxon>Bacteria</taxon>
        <taxon>Pseudomonadati</taxon>
        <taxon>Pseudomonadota</taxon>
        <taxon>Alphaproteobacteria</taxon>
        <taxon>Hyphomicrobiales</taxon>
        <taxon>Brucellaceae</taxon>
        <taxon>Brucella/Ochrobactrum group</taxon>
        <taxon>Brucella</taxon>
    </lineage>
</organism>
<reference evidence="1 2" key="1">
    <citation type="submission" date="2020-08" db="EMBL/GenBank/DDBJ databases">
        <title>Genomic Encyclopedia of Type Strains, Phase IV (KMG-IV): sequencing the most valuable type-strain genomes for metagenomic binning, comparative biology and taxonomic classification.</title>
        <authorList>
            <person name="Goeker M."/>
        </authorList>
    </citation>
    <scope>NUCLEOTIDE SEQUENCE [LARGE SCALE GENOMIC DNA]</scope>
    <source>
        <strain evidence="1 2">DSM 26944</strain>
    </source>
</reference>
<gene>
    <name evidence="1" type="ORF">FHS76_003677</name>
</gene>